<reference evidence="2" key="1">
    <citation type="submission" date="2016-09" db="EMBL/GenBank/DDBJ databases">
        <authorList>
            <person name="Guldener U."/>
        </authorList>
    </citation>
    <scope>NUCLEOTIDE SEQUENCE [LARGE SCALE GENOMIC DNA]</scope>
    <source>
        <strain evidence="2">V64-1</strain>
    </source>
</reference>
<organism evidence="1 2">
    <name type="scientific">Fusarium oxysporum</name>
    <name type="common">Fusarium vascular wilt</name>
    <dbReference type="NCBI Taxonomy" id="5507"/>
    <lineage>
        <taxon>Eukaryota</taxon>
        <taxon>Fungi</taxon>
        <taxon>Dikarya</taxon>
        <taxon>Ascomycota</taxon>
        <taxon>Pezizomycotina</taxon>
        <taxon>Sordariomycetes</taxon>
        <taxon>Hypocreomycetidae</taxon>
        <taxon>Hypocreales</taxon>
        <taxon>Nectriaceae</taxon>
        <taxon>Fusarium</taxon>
        <taxon>Fusarium oxysporum species complex</taxon>
    </lineage>
</organism>
<dbReference type="VEuPathDB" id="FungiDB:FOMG_10631"/>
<dbReference type="EMBL" id="FMJY01000005">
    <property type="protein sequence ID" value="SCO85426.1"/>
    <property type="molecule type" value="Genomic_DNA"/>
</dbReference>
<gene>
    <name evidence="1" type="ORF">FRV6_09553</name>
</gene>
<dbReference type="AlphaFoldDB" id="A0A2H3TQ92"/>
<protein>
    <submittedName>
        <fullName evidence="1">Uncharacterized protein</fullName>
    </submittedName>
</protein>
<evidence type="ECO:0000313" key="2">
    <source>
        <dbReference type="Proteomes" id="UP000219369"/>
    </source>
</evidence>
<accession>A0A2H3TQ92</accession>
<dbReference type="VEuPathDB" id="FungiDB:FOZG_07346"/>
<sequence>MSQDEHSSACYDSIPIAGQSQLSSMGVIVSQARGQLDASSVMRLLCSRLSRADMRQWLKQITHRLKSHGDHDNSELFPYSAGKIQHSSLELSMLLERLESLKIGPLSAREESPEFVCPFFNLWLSTSTLRLLSLGLSLEKAVRALRQL</sequence>
<evidence type="ECO:0000313" key="1">
    <source>
        <dbReference type="EMBL" id="SCO85426.1"/>
    </source>
</evidence>
<dbReference type="VEuPathDB" id="FungiDB:FOXG_19206"/>
<proteinExistence type="predicted"/>
<name>A0A2H3TQ92_FUSOX</name>
<dbReference type="VEuPathDB" id="FungiDB:FOIG_05878"/>
<dbReference type="Proteomes" id="UP000219369">
    <property type="component" value="Unassembled WGS sequence"/>
</dbReference>